<protein>
    <recommendedName>
        <fullName evidence="1">DUF4371 domain-containing protein</fullName>
    </recommendedName>
</protein>
<dbReference type="Proteomes" id="UP000823388">
    <property type="component" value="Chromosome 4K"/>
</dbReference>
<evidence type="ECO:0000313" key="2">
    <source>
        <dbReference type="EMBL" id="KAG2612216.1"/>
    </source>
</evidence>
<accession>A0A8T0TTQ6</accession>
<dbReference type="PANTHER" id="PTHR11697:SF230">
    <property type="entry name" value="ZINC FINGER, MYM DOMAIN CONTAINING 1"/>
    <property type="match status" value="1"/>
</dbReference>
<dbReference type="PANTHER" id="PTHR11697">
    <property type="entry name" value="GENERAL TRANSCRIPTION FACTOR 2-RELATED ZINC FINGER PROTEIN"/>
    <property type="match status" value="1"/>
</dbReference>
<evidence type="ECO:0000313" key="3">
    <source>
        <dbReference type="Proteomes" id="UP000823388"/>
    </source>
</evidence>
<feature type="domain" description="DUF4371" evidence="1">
    <location>
        <begin position="91"/>
        <end position="151"/>
    </location>
</feature>
<organism evidence="2 3">
    <name type="scientific">Panicum virgatum</name>
    <name type="common">Blackwell switchgrass</name>
    <dbReference type="NCBI Taxonomy" id="38727"/>
    <lineage>
        <taxon>Eukaryota</taxon>
        <taxon>Viridiplantae</taxon>
        <taxon>Streptophyta</taxon>
        <taxon>Embryophyta</taxon>
        <taxon>Tracheophyta</taxon>
        <taxon>Spermatophyta</taxon>
        <taxon>Magnoliopsida</taxon>
        <taxon>Liliopsida</taxon>
        <taxon>Poales</taxon>
        <taxon>Poaceae</taxon>
        <taxon>PACMAD clade</taxon>
        <taxon>Panicoideae</taxon>
        <taxon>Panicodae</taxon>
        <taxon>Paniceae</taxon>
        <taxon>Panicinae</taxon>
        <taxon>Panicum</taxon>
        <taxon>Panicum sect. Hiantes</taxon>
    </lineage>
</organism>
<dbReference type="AlphaFoldDB" id="A0A8T0TTQ6"/>
<gene>
    <name evidence="2" type="ORF">PVAP13_4KG263600</name>
</gene>
<proteinExistence type="predicted"/>
<keyword evidence="3" id="KW-1185">Reference proteome</keyword>
<reference evidence="2 3" key="1">
    <citation type="submission" date="2020-05" db="EMBL/GenBank/DDBJ databases">
        <title>WGS assembly of Panicum virgatum.</title>
        <authorList>
            <person name="Lovell J.T."/>
            <person name="Jenkins J."/>
            <person name="Shu S."/>
            <person name="Juenger T.E."/>
            <person name="Schmutz J."/>
        </authorList>
    </citation>
    <scope>NUCLEOTIDE SEQUENCE [LARGE SCALE GENOMIC DNA]</scope>
    <source>
        <strain evidence="3">cv. AP13</strain>
    </source>
</reference>
<evidence type="ECO:0000259" key="1">
    <source>
        <dbReference type="Pfam" id="PF14291"/>
    </source>
</evidence>
<comment type="caution">
    <text evidence="2">The sequence shown here is derived from an EMBL/GenBank/DDBJ whole genome shotgun (WGS) entry which is preliminary data.</text>
</comment>
<dbReference type="InterPro" id="IPR025398">
    <property type="entry name" value="DUF4371"/>
</dbReference>
<dbReference type="InterPro" id="IPR055298">
    <property type="entry name" value="AtLOH3-like"/>
</dbReference>
<dbReference type="EMBL" id="CM029043">
    <property type="protein sequence ID" value="KAG2612216.1"/>
    <property type="molecule type" value="Genomic_DNA"/>
</dbReference>
<name>A0A8T0TTQ6_PANVG</name>
<sequence>MMNLYDAYPMEDEDCTLVRYLIAEDNLNYEFLDDDDYIHTLVSAMDVESSYHSSIHVRRLVTRECAYGEARSIRQYFAANPIYTPEKFRERFVNDKGQVVERFLGLQHVQSCTAIALKEALVGMLSSHNLSISMLRGQGYDGASNMRGEFNRVQKLIRDENPYAFYVHCFAHQLQLVVVAISTSSADITYFFNYVPLIVNNVGAFCMRKDALLAKHHDVLLQKIEKGEIMTGRGLNQ</sequence>
<dbReference type="Pfam" id="PF14291">
    <property type="entry name" value="DUF4371"/>
    <property type="match status" value="1"/>
</dbReference>